<accession>L2GRR8</accession>
<dbReference type="AlphaFoldDB" id="L2GRR8"/>
<dbReference type="InParanoid" id="L2GRR8"/>
<feature type="signal peptide" evidence="1">
    <location>
        <begin position="1"/>
        <end position="18"/>
    </location>
</feature>
<keyword evidence="1" id="KW-0732">Signal</keyword>
<keyword evidence="3" id="KW-1185">Reference proteome</keyword>
<name>L2GRR8_VAVCU</name>
<organism evidence="2 3">
    <name type="scientific">Vavraia culicis (isolate floridensis)</name>
    <name type="common">Microsporidian parasite</name>
    <dbReference type="NCBI Taxonomy" id="948595"/>
    <lineage>
        <taxon>Eukaryota</taxon>
        <taxon>Fungi</taxon>
        <taxon>Fungi incertae sedis</taxon>
        <taxon>Microsporidia</taxon>
        <taxon>Pleistophoridae</taxon>
        <taxon>Vavraia</taxon>
    </lineage>
</organism>
<sequence>MNMLFMFVCFVACPSVYLKIDCKPDDFTWSHDLFLDLPYKRKELADGDESFYVKGHFVGFIQKNSRGIVTGFRMRVGGNLSGDYFLTAGYSLRWVSYEDAIEFRDAAKAIDFGLTGLAPKWWRSGYVEKNHTFETEFITKDLFKRRIRWLYKLNTHKIHFGSLWILTISEAERDWEKAKAVEEHLDGFKEFSKKAGEVYDEVYDELIDDCSVQ</sequence>
<dbReference type="RefSeq" id="XP_008075536.1">
    <property type="nucleotide sequence ID" value="XM_008077345.1"/>
</dbReference>
<dbReference type="EMBL" id="GL877475">
    <property type="protein sequence ID" value="ELA45973.1"/>
    <property type="molecule type" value="Genomic_DNA"/>
</dbReference>
<dbReference type="HOGENOM" id="CLU_1355570_0_0_1"/>
<dbReference type="Proteomes" id="UP000011081">
    <property type="component" value="Unassembled WGS sequence"/>
</dbReference>
<evidence type="ECO:0000256" key="1">
    <source>
        <dbReference type="SAM" id="SignalP"/>
    </source>
</evidence>
<evidence type="ECO:0000313" key="3">
    <source>
        <dbReference type="Proteomes" id="UP000011081"/>
    </source>
</evidence>
<dbReference type="GeneID" id="19880390"/>
<protein>
    <submittedName>
        <fullName evidence="2">Uncharacterized protein</fullName>
    </submittedName>
</protein>
<feature type="chain" id="PRO_5003960098" evidence="1">
    <location>
        <begin position="19"/>
        <end position="213"/>
    </location>
</feature>
<proteinExistence type="predicted"/>
<reference evidence="3" key="1">
    <citation type="submission" date="2011-03" db="EMBL/GenBank/DDBJ databases">
        <title>The genome sequence of Vavraia culicis strain floridensis.</title>
        <authorList>
            <consortium name="The Broad Institute Genome Sequencing Platform"/>
            <person name="Cuomo C."/>
            <person name="Becnel J."/>
            <person name="Sanscrainte N."/>
            <person name="Young S.K."/>
            <person name="Zeng Q."/>
            <person name="Gargeya S."/>
            <person name="Fitzgerald M."/>
            <person name="Haas B."/>
            <person name="Abouelleil A."/>
            <person name="Alvarado L."/>
            <person name="Arachchi H.M."/>
            <person name="Berlin A."/>
            <person name="Chapman S.B."/>
            <person name="Gearin G."/>
            <person name="Goldberg J."/>
            <person name="Griggs A."/>
            <person name="Gujja S."/>
            <person name="Hansen M."/>
            <person name="Heiman D."/>
            <person name="Howarth C."/>
            <person name="Larimer J."/>
            <person name="Lui A."/>
            <person name="MacDonald P.J.P."/>
            <person name="McCowen C."/>
            <person name="Montmayeur A."/>
            <person name="Murphy C."/>
            <person name="Neiman D."/>
            <person name="Pearson M."/>
            <person name="Priest M."/>
            <person name="Roberts A."/>
            <person name="Saif S."/>
            <person name="Shea T."/>
            <person name="Sisk P."/>
            <person name="Stolte C."/>
            <person name="Sykes S."/>
            <person name="Wortman J."/>
            <person name="Nusbaum C."/>
            <person name="Birren B."/>
        </authorList>
    </citation>
    <scope>NUCLEOTIDE SEQUENCE [LARGE SCALE GENOMIC DNA]</scope>
    <source>
        <strain evidence="3">floridensis</strain>
    </source>
</reference>
<gene>
    <name evidence="2" type="ORF">VCUG_02529</name>
</gene>
<evidence type="ECO:0000313" key="2">
    <source>
        <dbReference type="EMBL" id="ELA45973.1"/>
    </source>
</evidence>
<dbReference type="VEuPathDB" id="MicrosporidiaDB:VCUG_02529"/>